<sequence length="209" mass="22349">PPQQRRVPDDGAIGPGERRALSRDLHDRVAQAIAAGLNGLQLSEHYHRGGRSECATDKWLEACSTLRQALELTKEMATRLRFAAPEHDSGKPSGGRAEANKEGDGVPIVSAGVAAAGELFLVLREAIDNALTHAEAETITIRLSVEREAVVVSVEDDGGGIARDMLASPASLGLRSMRERAELLGGTFRLTTATPEGTRVDVTVPRRAW</sequence>
<dbReference type="Pfam" id="PF02518">
    <property type="entry name" value="HATPase_c"/>
    <property type="match status" value="1"/>
</dbReference>
<proteinExistence type="predicted"/>
<keyword evidence="6" id="KW-0004">4Fe-4S</keyword>
<reference evidence="19" key="1">
    <citation type="journal article" date="2019" name="Int. J. Syst. Evol. Microbiol.">
        <title>The Global Catalogue of Microorganisms (GCM) 10K type strain sequencing project: providing services to taxonomists for standard genome sequencing and annotation.</title>
        <authorList>
            <consortium name="The Broad Institute Genomics Platform"/>
            <consortium name="The Broad Institute Genome Sequencing Center for Infectious Disease"/>
            <person name="Wu L."/>
            <person name="Ma J."/>
        </authorList>
    </citation>
    <scope>NUCLEOTIDE SEQUENCE [LARGE SCALE GENOMIC DNA]</scope>
    <source>
        <strain evidence="19">JCM 31696</strain>
    </source>
</reference>
<evidence type="ECO:0000256" key="5">
    <source>
        <dbReference type="ARBA" id="ARBA00017322"/>
    </source>
</evidence>
<dbReference type="InterPro" id="IPR036890">
    <property type="entry name" value="HATPase_C_sf"/>
</dbReference>
<evidence type="ECO:0000256" key="9">
    <source>
        <dbReference type="ARBA" id="ARBA00022723"/>
    </source>
</evidence>
<evidence type="ECO:0000313" key="19">
    <source>
        <dbReference type="Proteomes" id="UP001597083"/>
    </source>
</evidence>
<name>A0ABW3CT30_9ACTN</name>
<feature type="region of interest" description="Disordered" evidence="16">
    <location>
        <begin position="1"/>
        <end position="23"/>
    </location>
</feature>
<dbReference type="EMBL" id="JBHTIR010004230">
    <property type="protein sequence ID" value="MFD0856712.1"/>
    <property type="molecule type" value="Genomic_DNA"/>
</dbReference>
<evidence type="ECO:0000256" key="13">
    <source>
        <dbReference type="ARBA" id="ARBA00023014"/>
    </source>
</evidence>
<accession>A0ABW3CT30</accession>
<keyword evidence="7" id="KW-0963">Cytoplasm</keyword>
<keyword evidence="9" id="KW-0479">Metal-binding</keyword>
<evidence type="ECO:0000313" key="18">
    <source>
        <dbReference type="EMBL" id="MFD0856712.1"/>
    </source>
</evidence>
<dbReference type="SMART" id="SM00387">
    <property type="entry name" value="HATPase_c"/>
    <property type="match status" value="1"/>
</dbReference>
<dbReference type="InterPro" id="IPR011712">
    <property type="entry name" value="Sig_transdc_His_kin_sub3_dim/P"/>
</dbReference>
<keyword evidence="12" id="KW-0902">Two-component regulatory system</keyword>
<dbReference type="EC" id="2.7.13.3" evidence="4"/>
<keyword evidence="10 18" id="KW-0418">Kinase</keyword>
<evidence type="ECO:0000256" key="11">
    <source>
        <dbReference type="ARBA" id="ARBA00023004"/>
    </source>
</evidence>
<dbReference type="PRINTS" id="PR00344">
    <property type="entry name" value="BCTRLSENSOR"/>
</dbReference>
<dbReference type="InterPro" id="IPR005467">
    <property type="entry name" value="His_kinase_dom"/>
</dbReference>
<feature type="domain" description="Histidine kinase" evidence="17">
    <location>
        <begin position="118"/>
        <end position="208"/>
    </location>
</feature>
<dbReference type="InterPro" id="IPR003594">
    <property type="entry name" value="HATPase_dom"/>
</dbReference>
<evidence type="ECO:0000256" key="3">
    <source>
        <dbReference type="ARBA" id="ARBA00004496"/>
    </source>
</evidence>
<evidence type="ECO:0000259" key="17">
    <source>
        <dbReference type="PROSITE" id="PS50109"/>
    </source>
</evidence>
<keyword evidence="13" id="KW-0411">Iron-sulfur</keyword>
<evidence type="ECO:0000256" key="4">
    <source>
        <dbReference type="ARBA" id="ARBA00012438"/>
    </source>
</evidence>
<dbReference type="Proteomes" id="UP001597083">
    <property type="component" value="Unassembled WGS sequence"/>
</dbReference>
<evidence type="ECO:0000256" key="8">
    <source>
        <dbReference type="ARBA" id="ARBA00022679"/>
    </source>
</evidence>
<comment type="function">
    <text evidence="14">Member of the two-component regulatory system NreB/NreC involved in the control of dissimilatory nitrate/nitrite reduction in response to oxygen. NreB functions as a direct oxygen sensor histidine kinase which is autophosphorylated, in the absence of oxygen, probably at the conserved histidine residue, and transfers its phosphate group probably to a conserved aspartate residue of NreC. NreB/NreC activates the expression of the nitrate (narGHJI) and nitrite (nir) reductase operons, as well as the putative nitrate transporter gene narT.</text>
</comment>
<keyword evidence="8" id="KW-0808">Transferase</keyword>
<dbReference type="InterPro" id="IPR050482">
    <property type="entry name" value="Sensor_HK_TwoCompSys"/>
</dbReference>
<evidence type="ECO:0000256" key="12">
    <source>
        <dbReference type="ARBA" id="ARBA00023012"/>
    </source>
</evidence>
<dbReference type="PROSITE" id="PS50109">
    <property type="entry name" value="HIS_KIN"/>
    <property type="match status" value="1"/>
</dbReference>
<dbReference type="SUPFAM" id="SSF55874">
    <property type="entry name" value="ATPase domain of HSP90 chaperone/DNA topoisomerase II/histidine kinase"/>
    <property type="match status" value="1"/>
</dbReference>
<feature type="non-terminal residue" evidence="18">
    <location>
        <position position="1"/>
    </location>
</feature>
<evidence type="ECO:0000256" key="16">
    <source>
        <dbReference type="SAM" id="MobiDB-lite"/>
    </source>
</evidence>
<comment type="subcellular location">
    <subcellularLocation>
        <location evidence="3">Cytoplasm</location>
    </subcellularLocation>
</comment>
<dbReference type="CDD" id="cd16917">
    <property type="entry name" value="HATPase_UhpB-NarQ-NarX-like"/>
    <property type="match status" value="1"/>
</dbReference>
<comment type="caution">
    <text evidence="18">The sequence shown here is derived from an EMBL/GenBank/DDBJ whole genome shotgun (WGS) entry which is preliminary data.</text>
</comment>
<evidence type="ECO:0000256" key="6">
    <source>
        <dbReference type="ARBA" id="ARBA00022485"/>
    </source>
</evidence>
<evidence type="ECO:0000256" key="14">
    <source>
        <dbReference type="ARBA" id="ARBA00024827"/>
    </source>
</evidence>
<protein>
    <recommendedName>
        <fullName evidence="5">Oxygen sensor histidine kinase NreB</fullName>
        <ecNumber evidence="4">2.7.13.3</ecNumber>
    </recommendedName>
    <alternativeName>
        <fullName evidence="15">Nitrogen regulation protein B</fullName>
    </alternativeName>
</protein>
<dbReference type="Gene3D" id="3.30.565.10">
    <property type="entry name" value="Histidine kinase-like ATPase, C-terminal domain"/>
    <property type="match status" value="1"/>
</dbReference>
<evidence type="ECO:0000256" key="2">
    <source>
        <dbReference type="ARBA" id="ARBA00001966"/>
    </source>
</evidence>
<comment type="catalytic activity">
    <reaction evidence="1">
        <text>ATP + protein L-histidine = ADP + protein N-phospho-L-histidine.</text>
        <dbReference type="EC" id="2.7.13.3"/>
    </reaction>
</comment>
<keyword evidence="19" id="KW-1185">Reference proteome</keyword>
<keyword evidence="11" id="KW-0408">Iron</keyword>
<gene>
    <name evidence="18" type="ORF">ACFQ07_31055</name>
</gene>
<evidence type="ECO:0000256" key="10">
    <source>
        <dbReference type="ARBA" id="ARBA00022777"/>
    </source>
</evidence>
<evidence type="ECO:0000256" key="7">
    <source>
        <dbReference type="ARBA" id="ARBA00022490"/>
    </source>
</evidence>
<comment type="cofactor">
    <cofactor evidence="2">
        <name>[4Fe-4S] cluster</name>
        <dbReference type="ChEBI" id="CHEBI:49883"/>
    </cofactor>
</comment>
<feature type="region of interest" description="Disordered" evidence="16">
    <location>
        <begin position="83"/>
        <end position="103"/>
    </location>
</feature>
<dbReference type="Pfam" id="PF07730">
    <property type="entry name" value="HisKA_3"/>
    <property type="match status" value="1"/>
</dbReference>
<evidence type="ECO:0000256" key="1">
    <source>
        <dbReference type="ARBA" id="ARBA00000085"/>
    </source>
</evidence>
<dbReference type="PANTHER" id="PTHR24421">
    <property type="entry name" value="NITRATE/NITRITE SENSOR PROTEIN NARX-RELATED"/>
    <property type="match status" value="1"/>
</dbReference>
<dbReference type="GO" id="GO:0016301">
    <property type="term" value="F:kinase activity"/>
    <property type="evidence" value="ECO:0007669"/>
    <property type="project" value="UniProtKB-KW"/>
</dbReference>
<dbReference type="InterPro" id="IPR004358">
    <property type="entry name" value="Sig_transdc_His_kin-like_C"/>
</dbReference>
<organism evidence="18 19">
    <name type="scientific">Actinomadura adrarensis</name>
    <dbReference type="NCBI Taxonomy" id="1819600"/>
    <lineage>
        <taxon>Bacteria</taxon>
        <taxon>Bacillati</taxon>
        <taxon>Actinomycetota</taxon>
        <taxon>Actinomycetes</taxon>
        <taxon>Streptosporangiales</taxon>
        <taxon>Thermomonosporaceae</taxon>
        <taxon>Actinomadura</taxon>
    </lineage>
</organism>
<evidence type="ECO:0000256" key="15">
    <source>
        <dbReference type="ARBA" id="ARBA00030800"/>
    </source>
</evidence>